<reference evidence="2 3" key="1">
    <citation type="journal article" date="2021" name="Elife">
        <title>Chloroplast acquisition without the gene transfer in kleptoplastic sea slugs, Plakobranchus ocellatus.</title>
        <authorList>
            <person name="Maeda T."/>
            <person name="Takahashi S."/>
            <person name="Yoshida T."/>
            <person name="Shimamura S."/>
            <person name="Takaki Y."/>
            <person name="Nagai Y."/>
            <person name="Toyoda A."/>
            <person name="Suzuki Y."/>
            <person name="Arimoto A."/>
            <person name="Ishii H."/>
            <person name="Satoh N."/>
            <person name="Nishiyama T."/>
            <person name="Hasebe M."/>
            <person name="Maruyama T."/>
            <person name="Minagawa J."/>
            <person name="Obokata J."/>
            <person name="Shigenobu S."/>
        </authorList>
    </citation>
    <scope>NUCLEOTIDE SEQUENCE [LARGE SCALE GENOMIC DNA]</scope>
</reference>
<accession>A0AAV4A6J7</accession>
<dbReference type="AlphaFoldDB" id="A0AAV4A6J7"/>
<evidence type="ECO:0000259" key="1">
    <source>
        <dbReference type="Pfam" id="PF21787"/>
    </source>
</evidence>
<protein>
    <recommendedName>
        <fullName evidence="1">Transposable element P transposase-like RNase H domain-containing protein</fullName>
    </recommendedName>
</protein>
<feature type="domain" description="Transposable element P transposase-like RNase H" evidence="1">
    <location>
        <begin position="3"/>
        <end position="38"/>
    </location>
</feature>
<keyword evidence="3" id="KW-1185">Reference proteome</keyword>
<name>A0AAV4A6J7_9GAST</name>
<dbReference type="InterPro" id="IPR048365">
    <property type="entry name" value="TNP-like_RNaseH_N"/>
</dbReference>
<dbReference type="Pfam" id="PF21787">
    <property type="entry name" value="TNP-like_RNaseH_N"/>
    <property type="match status" value="1"/>
</dbReference>
<comment type="caution">
    <text evidence="2">The sequence shown here is derived from an EMBL/GenBank/DDBJ whole genome shotgun (WGS) entry which is preliminary data.</text>
</comment>
<sequence>MTPNKNICALLLDEISIKSFFTYNPHQDLVEGFEDFGYFGRTTQRLIQPLCLCHRVAAGIATMVNFSALPPEAMATDQVRPTFQLF</sequence>
<evidence type="ECO:0000313" key="3">
    <source>
        <dbReference type="Proteomes" id="UP000735302"/>
    </source>
</evidence>
<dbReference type="Proteomes" id="UP000735302">
    <property type="component" value="Unassembled WGS sequence"/>
</dbReference>
<organism evidence="2 3">
    <name type="scientific">Plakobranchus ocellatus</name>
    <dbReference type="NCBI Taxonomy" id="259542"/>
    <lineage>
        <taxon>Eukaryota</taxon>
        <taxon>Metazoa</taxon>
        <taxon>Spiralia</taxon>
        <taxon>Lophotrochozoa</taxon>
        <taxon>Mollusca</taxon>
        <taxon>Gastropoda</taxon>
        <taxon>Heterobranchia</taxon>
        <taxon>Euthyneura</taxon>
        <taxon>Panpulmonata</taxon>
        <taxon>Sacoglossa</taxon>
        <taxon>Placobranchoidea</taxon>
        <taxon>Plakobranchidae</taxon>
        <taxon>Plakobranchus</taxon>
    </lineage>
</organism>
<evidence type="ECO:0000313" key="2">
    <source>
        <dbReference type="EMBL" id="GFO02507.1"/>
    </source>
</evidence>
<proteinExistence type="predicted"/>
<dbReference type="EMBL" id="BLXT01003598">
    <property type="protein sequence ID" value="GFO02507.1"/>
    <property type="molecule type" value="Genomic_DNA"/>
</dbReference>
<gene>
    <name evidence="2" type="ORF">PoB_002901200</name>
</gene>